<feature type="compositionally biased region" description="Polar residues" evidence="1">
    <location>
        <begin position="269"/>
        <end position="286"/>
    </location>
</feature>
<dbReference type="OrthoDB" id="2556262at2759"/>
<sequence length="583" mass="61305">MYFSPALVTILTLGVARSAAAPLRTPFAAADAALAARFHSGLAARDHGASLMAMHRRAQVMEQAAAVVARHASLPRSEERTRLVVRDLERRGLLDQLVIALRDILTTLLGQNPPGSKSRRSSPEETEALLTQISCLLAQLMGQEVDASMCTFVATTSAGSKNGTASAAADKNATASASSSSNSAPLPADSASRKAKAEKADKADKAAQKDKAEHDQDGKPTAAAATQKQREQIRDIILARQAPSGVTGLLTVLRDLVDAILNTLLPMSSRSDEASSTQQMNSTSSPDDGECPPPGTMNDGMYRPNCPGYGGRRDIAERDMMSDLMTTLLPMIMQIMAALSSTESATAAAATSSAAPAKQANAASTSTDPIGDLLSGLYTGSSDDTAAAAAPTAEKANKKNDTEDAPGGSASAVDSAAKLAVRELLGADGLELVERGEVMARRAGGILGELLVDGDLLSRRADFSPVWAEVKKLGNGEWTRRDVHDDFAPVWQSFSAMVDEALGQASPAKRSNGSKASDFARAAMRFGAKTFFRGGSNLRRSTDAHGKRAEHDWQPLLSAAGDFAKTQMSEWTTALNEHAQRKA</sequence>
<feature type="signal peptide" evidence="2">
    <location>
        <begin position="1"/>
        <end position="20"/>
    </location>
</feature>
<name>A0A316ZFR9_9BASI</name>
<accession>A0A316ZFR9</accession>
<feature type="compositionally biased region" description="Low complexity" evidence="1">
    <location>
        <begin position="385"/>
        <end position="394"/>
    </location>
</feature>
<feature type="region of interest" description="Disordered" evidence="1">
    <location>
        <begin position="384"/>
        <end position="411"/>
    </location>
</feature>
<feature type="chain" id="PRO_5016388223" evidence="2">
    <location>
        <begin position="21"/>
        <end position="583"/>
    </location>
</feature>
<dbReference type="EMBL" id="KZ819285">
    <property type="protein sequence ID" value="PWO00591.1"/>
    <property type="molecule type" value="Genomic_DNA"/>
</dbReference>
<feature type="region of interest" description="Disordered" evidence="1">
    <location>
        <begin position="269"/>
        <end position="310"/>
    </location>
</feature>
<evidence type="ECO:0000313" key="4">
    <source>
        <dbReference type="Proteomes" id="UP000245946"/>
    </source>
</evidence>
<organism evidence="3 4">
    <name type="scientific">Tilletiopsis washingtonensis</name>
    <dbReference type="NCBI Taxonomy" id="58919"/>
    <lineage>
        <taxon>Eukaryota</taxon>
        <taxon>Fungi</taxon>
        <taxon>Dikarya</taxon>
        <taxon>Basidiomycota</taxon>
        <taxon>Ustilaginomycotina</taxon>
        <taxon>Exobasidiomycetes</taxon>
        <taxon>Entylomatales</taxon>
        <taxon>Entylomatales incertae sedis</taxon>
        <taxon>Tilletiopsis</taxon>
    </lineage>
</organism>
<evidence type="ECO:0000256" key="2">
    <source>
        <dbReference type="SAM" id="SignalP"/>
    </source>
</evidence>
<dbReference type="Proteomes" id="UP000245946">
    <property type="component" value="Unassembled WGS sequence"/>
</dbReference>
<evidence type="ECO:0000313" key="3">
    <source>
        <dbReference type="EMBL" id="PWO00591.1"/>
    </source>
</evidence>
<dbReference type="STRING" id="58919.A0A316ZFR9"/>
<gene>
    <name evidence="3" type="ORF">FA09DRAFT_358644</name>
</gene>
<dbReference type="AlphaFoldDB" id="A0A316ZFR9"/>
<feature type="compositionally biased region" description="Low complexity" evidence="1">
    <location>
        <begin position="175"/>
        <end position="190"/>
    </location>
</feature>
<feature type="region of interest" description="Disordered" evidence="1">
    <location>
        <begin position="175"/>
        <end position="228"/>
    </location>
</feature>
<reference evidence="3 4" key="1">
    <citation type="journal article" date="2018" name="Mol. Biol. Evol.">
        <title>Broad Genomic Sampling Reveals a Smut Pathogenic Ancestry of the Fungal Clade Ustilaginomycotina.</title>
        <authorList>
            <person name="Kijpornyongpan T."/>
            <person name="Mondo S.J."/>
            <person name="Barry K."/>
            <person name="Sandor L."/>
            <person name="Lee J."/>
            <person name="Lipzen A."/>
            <person name="Pangilinan J."/>
            <person name="LaButti K."/>
            <person name="Hainaut M."/>
            <person name="Henrissat B."/>
            <person name="Grigoriev I.V."/>
            <person name="Spatafora J.W."/>
            <person name="Aime M.C."/>
        </authorList>
    </citation>
    <scope>NUCLEOTIDE SEQUENCE [LARGE SCALE GENOMIC DNA]</scope>
    <source>
        <strain evidence="3 4">MCA 4186</strain>
    </source>
</reference>
<evidence type="ECO:0000256" key="1">
    <source>
        <dbReference type="SAM" id="MobiDB-lite"/>
    </source>
</evidence>
<keyword evidence="2" id="KW-0732">Signal</keyword>
<dbReference type="RefSeq" id="XP_025600869.1">
    <property type="nucleotide sequence ID" value="XM_025744989.1"/>
</dbReference>
<dbReference type="GeneID" id="37272533"/>
<protein>
    <submittedName>
        <fullName evidence="3">Uncharacterized protein</fullName>
    </submittedName>
</protein>
<proteinExistence type="predicted"/>
<feature type="compositionally biased region" description="Basic and acidic residues" evidence="1">
    <location>
        <begin position="191"/>
        <end position="218"/>
    </location>
</feature>
<keyword evidence="4" id="KW-1185">Reference proteome</keyword>